<keyword evidence="5" id="KW-0479">Metal-binding</keyword>
<evidence type="ECO:0000256" key="3">
    <source>
        <dbReference type="ARBA" id="ARBA00012759"/>
    </source>
</evidence>
<evidence type="ECO:0000313" key="16">
    <source>
        <dbReference type="EMBL" id="KAK9086024.1"/>
    </source>
</evidence>
<name>A0AAP0HGG1_9MAGN</name>
<evidence type="ECO:0000313" key="17">
    <source>
        <dbReference type="Proteomes" id="UP001417504"/>
    </source>
</evidence>
<proteinExistence type="inferred from homology"/>
<comment type="catalytic activity">
    <reaction evidence="1">
        <text>Thiol-dependent hydrolysis of ester, thioester, amide, peptide and isopeptide bonds formed by the C-terminal Gly of ubiquitin (a 76-residue protein attached to proteins as an intracellular targeting signal).</text>
        <dbReference type="EC" id="3.4.19.12"/>
    </reaction>
</comment>
<evidence type="ECO:0000256" key="4">
    <source>
        <dbReference type="ARBA" id="ARBA00022670"/>
    </source>
</evidence>
<dbReference type="InterPro" id="IPR002893">
    <property type="entry name" value="Znf_MYND"/>
</dbReference>
<keyword evidence="8" id="KW-0378">Hydrolase</keyword>
<dbReference type="GO" id="GO:0016579">
    <property type="term" value="P:protein deubiquitination"/>
    <property type="evidence" value="ECO:0007669"/>
    <property type="project" value="InterPro"/>
</dbReference>
<dbReference type="PROSITE" id="PS00972">
    <property type="entry name" value="USP_1"/>
    <property type="match status" value="1"/>
</dbReference>
<keyword evidence="7" id="KW-0833">Ubl conjugation pathway</keyword>
<evidence type="ECO:0000256" key="1">
    <source>
        <dbReference type="ARBA" id="ARBA00000707"/>
    </source>
</evidence>
<keyword evidence="4" id="KW-0645">Protease</keyword>
<keyword evidence="17" id="KW-1185">Reference proteome</keyword>
<feature type="compositionally biased region" description="Polar residues" evidence="12">
    <location>
        <begin position="820"/>
        <end position="838"/>
    </location>
</feature>
<dbReference type="Gene3D" id="3.90.70.10">
    <property type="entry name" value="Cysteine proteinases"/>
    <property type="match status" value="1"/>
</dbReference>
<dbReference type="InterPro" id="IPR001394">
    <property type="entry name" value="Peptidase_C19_UCH"/>
</dbReference>
<feature type="region of interest" description="Disordered" evidence="12">
    <location>
        <begin position="347"/>
        <end position="425"/>
    </location>
</feature>
<feature type="domain" description="USP" evidence="14">
    <location>
        <begin position="456"/>
        <end position="762"/>
    </location>
</feature>
<dbReference type="GO" id="GO:0006508">
    <property type="term" value="P:proteolysis"/>
    <property type="evidence" value="ECO:0007669"/>
    <property type="project" value="UniProtKB-KW"/>
</dbReference>
<evidence type="ECO:0000256" key="9">
    <source>
        <dbReference type="ARBA" id="ARBA00022807"/>
    </source>
</evidence>
<dbReference type="AlphaFoldDB" id="A0AAP0HGG1"/>
<dbReference type="InterPro" id="IPR038765">
    <property type="entry name" value="Papain-like_cys_pep_sf"/>
</dbReference>
<dbReference type="PROSITE" id="PS50865">
    <property type="entry name" value="ZF_MYND_2"/>
    <property type="match status" value="1"/>
</dbReference>
<keyword evidence="6 11" id="KW-0863">Zinc-finger</keyword>
<protein>
    <recommendedName>
        <fullName evidence="3">ubiquitinyl hydrolase 1</fullName>
        <ecNumber evidence="3">3.4.19.12</ecNumber>
    </recommendedName>
</protein>
<dbReference type="Pfam" id="PF00443">
    <property type="entry name" value="UCH"/>
    <property type="match status" value="1"/>
</dbReference>
<dbReference type="InterPro" id="IPR018200">
    <property type="entry name" value="USP_CS"/>
</dbReference>
<evidence type="ECO:0000256" key="11">
    <source>
        <dbReference type="PROSITE-ProRule" id="PRU00134"/>
    </source>
</evidence>
<keyword evidence="10" id="KW-0862">Zinc</keyword>
<dbReference type="FunFam" id="3.90.70.10:FF:000026">
    <property type="entry name" value="Ubiquitin carboxyl-terminal hydrolase 15"/>
    <property type="match status" value="1"/>
</dbReference>
<evidence type="ECO:0000256" key="6">
    <source>
        <dbReference type="ARBA" id="ARBA00022771"/>
    </source>
</evidence>
<dbReference type="PANTHER" id="PTHR24006:SF685">
    <property type="entry name" value="UBIQUITIN CARBOXYL-TERMINAL HYDROLASE 15"/>
    <property type="match status" value="1"/>
</dbReference>
<comment type="caution">
    <text evidence="16">The sequence shown here is derived from an EMBL/GenBank/DDBJ whole genome shotgun (WGS) entry which is preliminary data.</text>
</comment>
<dbReference type="Pfam" id="PF01753">
    <property type="entry name" value="zf-MYND"/>
    <property type="match status" value="1"/>
</dbReference>
<dbReference type="Gene3D" id="6.10.140.2220">
    <property type="match status" value="1"/>
</dbReference>
<dbReference type="GO" id="GO:0005634">
    <property type="term" value="C:nucleus"/>
    <property type="evidence" value="ECO:0007669"/>
    <property type="project" value="TreeGrafter"/>
</dbReference>
<dbReference type="CDD" id="cd02661">
    <property type="entry name" value="Peptidase_C19E"/>
    <property type="match status" value="1"/>
</dbReference>
<keyword evidence="9" id="KW-0788">Thiol protease</keyword>
<keyword evidence="13" id="KW-0812">Transmembrane</keyword>
<feature type="domain" description="MYND-type" evidence="15">
    <location>
        <begin position="76"/>
        <end position="113"/>
    </location>
</feature>
<dbReference type="EC" id="3.4.19.12" evidence="3"/>
<feature type="region of interest" description="Disordered" evidence="12">
    <location>
        <begin position="817"/>
        <end position="839"/>
    </location>
</feature>
<accession>A0AAP0HGG1</accession>
<reference evidence="16 17" key="1">
    <citation type="submission" date="2024-01" db="EMBL/GenBank/DDBJ databases">
        <title>Genome assemblies of Stephania.</title>
        <authorList>
            <person name="Yang L."/>
        </authorList>
    </citation>
    <scope>NUCLEOTIDE SEQUENCE [LARGE SCALE GENOMIC DNA]</scope>
    <source>
        <strain evidence="16">QJT</strain>
        <tissue evidence="16">Leaf</tissue>
    </source>
</reference>
<gene>
    <name evidence="16" type="ORF">Sjap_026435</name>
</gene>
<dbReference type="PROSITE" id="PS50235">
    <property type="entry name" value="USP_3"/>
    <property type="match status" value="1"/>
</dbReference>
<dbReference type="PROSITE" id="PS01360">
    <property type="entry name" value="ZF_MYND_1"/>
    <property type="match status" value="1"/>
</dbReference>
<dbReference type="GO" id="GO:0008270">
    <property type="term" value="F:zinc ion binding"/>
    <property type="evidence" value="ECO:0007669"/>
    <property type="project" value="UniProtKB-KW"/>
</dbReference>
<dbReference type="EMBL" id="JBBNAE010000011">
    <property type="protein sequence ID" value="KAK9086024.1"/>
    <property type="molecule type" value="Genomic_DNA"/>
</dbReference>
<evidence type="ECO:0000256" key="7">
    <source>
        <dbReference type="ARBA" id="ARBA00022786"/>
    </source>
</evidence>
<dbReference type="InterPro" id="IPR050164">
    <property type="entry name" value="Peptidase_C19"/>
</dbReference>
<dbReference type="Proteomes" id="UP001417504">
    <property type="component" value="Unassembled WGS sequence"/>
</dbReference>
<comment type="similarity">
    <text evidence="2">Belongs to the peptidase C19 family.</text>
</comment>
<evidence type="ECO:0000256" key="12">
    <source>
        <dbReference type="SAM" id="MobiDB-lite"/>
    </source>
</evidence>
<dbReference type="PANTHER" id="PTHR24006">
    <property type="entry name" value="UBIQUITIN CARBOXYL-TERMINAL HYDROLASE"/>
    <property type="match status" value="1"/>
</dbReference>
<evidence type="ECO:0000259" key="15">
    <source>
        <dbReference type="PROSITE" id="PS50865"/>
    </source>
</evidence>
<keyword evidence="13" id="KW-0472">Membrane</keyword>
<organism evidence="16 17">
    <name type="scientific">Stephania japonica</name>
    <dbReference type="NCBI Taxonomy" id="461633"/>
    <lineage>
        <taxon>Eukaryota</taxon>
        <taxon>Viridiplantae</taxon>
        <taxon>Streptophyta</taxon>
        <taxon>Embryophyta</taxon>
        <taxon>Tracheophyta</taxon>
        <taxon>Spermatophyta</taxon>
        <taxon>Magnoliopsida</taxon>
        <taxon>Ranunculales</taxon>
        <taxon>Menispermaceae</taxon>
        <taxon>Menispermoideae</taxon>
        <taxon>Cissampelideae</taxon>
        <taxon>Stephania</taxon>
    </lineage>
</organism>
<dbReference type="GO" id="GO:0004843">
    <property type="term" value="F:cysteine-type deubiquitinase activity"/>
    <property type="evidence" value="ECO:0007669"/>
    <property type="project" value="UniProtKB-EC"/>
</dbReference>
<dbReference type="SUPFAM" id="SSF54001">
    <property type="entry name" value="Cysteine proteinases"/>
    <property type="match status" value="1"/>
</dbReference>
<dbReference type="FunFam" id="6.10.140.2220:FF:000006">
    <property type="entry name" value="Ubiquitin carboxyl-terminal hydrolase 15"/>
    <property type="match status" value="1"/>
</dbReference>
<dbReference type="GO" id="GO:0005829">
    <property type="term" value="C:cytosol"/>
    <property type="evidence" value="ECO:0007669"/>
    <property type="project" value="TreeGrafter"/>
</dbReference>
<keyword evidence="13" id="KW-1133">Transmembrane helix</keyword>
<evidence type="ECO:0000259" key="14">
    <source>
        <dbReference type="PROSITE" id="PS50235"/>
    </source>
</evidence>
<sequence length="961" mass="105830">MLEPREADLLVLFLVFVVLPLVTYILLGKWSEVSERKERIGLLAQLAAEEAFRAESMTTTLHIPVRTSSKTNILQCARCSSPATTRCSGCKSVRYCSGKCQIIHWRQAHKLECQRLDALTSNFSLKPATFEESINQRVLQPESFNSLFPQNNTKEAMRGNASSNKPNCISSLGTPRISAIDSSRVSSSERTLFEPNSEVLQGEGVCFSGLEEASVSQLTSPCSSSVSQSTGASSRHKLGNDIFMASPEETCKADCFRHVSDDGSSVPRSTMHETRKVKGKGGKFCMPGSNCSTSKLPCSDQVGRNAFASGSEFLLSNGNAHVDKFTSNNESEDFDLSAGRISLKSITKSKSKGHASEPRDTLSPLSTLKASKEKDRKGHVPQIPQLNASMPRPAQGSNTVHDSGVMNKTGLKKSPDLPRPEASGASAIAQKKMKVLFSYEEFMKYFQCEAWDISPRGLLNCGNSCYANAVLQCLACTKPLNIYLLGRSHSRNCHVKDWCLMCELEQLVAISRECEGPLSPSRILSHMRNISFQMGGGSQEDAHEFLRLLVASMQSICLAEVGGERKVDPRLQETTFIQHAFGGCLRSKVRCLKCHHESERYERIMDLTLEILGWVESLEDALTQFTACEDLDGENMYRCGRCTAYVRARKQLSIHEAPNILTIVLKRFQKGSYGKINKCITFPEMLDMIPFMTGTGDSPPLYMLYAVVVHLDTLNASFSGHYVSYVKDQQGTWFRIDDSEVQPVPMSQVMSEGAYVLFYSRSFPRTPTTGKSTALQSFASARHCFSKTLKSAKHGQHRPSESIFTSEHLPHSIPHPAMGGTSNLIPTNGTSGTKQSVLPSRETYGDSISMDFSDATSSDWSTLFTSSDESSFTTESTRDSFSTVDYMDSFTADPISSIFNGYTPEYSANGNISCRSFSHCKPQTKTLSEGKSFVLNSYLSGQPLSKMQNGKNPSRLSISSA</sequence>
<evidence type="ECO:0000256" key="10">
    <source>
        <dbReference type="ARBA" id="ARBA00022833"/>
    </source>
</evidence>
<evidence type="ECO:0000256" key="5">
    <source>
        <dbReference type="ARBA" id="ARBA00022723"/>
    </source>
</evidence>
<evidence type="ECO:0000256" key="13">
    <source>
        <dbReference type="SAM" id="Phobius"/>
    </source>
</evidence>
<feature type="transmembrane region" description="Helical" evidence="13">
    <location>
        <begin position="7"/>
        <end position="27"/>
    </location>
</feature>
<dbReference type="InterPro" id="IPR028889">
    <property type="entry name" value="USP"/>
</dbReference>
<evidence type="ECO:0000256" key="8">
    <source>
        <dbReference type="ARBA" id="ARBA00022801"/>
    </source>
</evidence>
<dbReference type="SUPFAM" id="SSF144232">
    <property type="entry name" value="HIT/MYND zinc finger-like"/>
    <property type="match status" value="1"/>
</dbReference>
<evidence type="ECO:0000256" key="2">
    <source>
        <dbReference type="ARBA" id="ARBA00009085"/>
    </source>
</evidence>